<dbReference type="Proteomes" id="UP001345963">
    <property type="component" value="Unassembled WGS sequence"/>
</dbReference>
<comment type="caution">
    <text evidence="1">The sequence shown here is derived from an EMBL/GenBank/DDBJ whole genome shotgun (WGS) entry which is preliminary data.</text>
</comment>
<proteinExistence type="predicted"/>
<dbReference type="EMBL" id="JAHUTI010050443">
    <property type="protein sequence ID" value="MED6248610.1"/>
    <property type="molecule type" value="Genomic_DNA"/>
</dbReference>
<keyword evidence="2" id="KW-1185">Reference proteome</keyword>
<evidence type="ECO:0000313" key="2">
    <source>
        <dbReference type="Proteomes" id="UP001345963"/>
    </source>
</evidence>
<protein>
    <submittedName>
        <fullName evidence="1">Uncharacterized protein</fullName>
    </submittedName>
</protein>
<organism evidence="1 2">
    <name type="scientific">Ataeniobius toweri</name>
    <dbReference type="NCBI Taxonomy" id="208326"/>
    <lineage>
        <taxon>Eukaryota</taxon>
        <taxon>Metazoa</taxon>
        <taxon>Chordata</taxon>
        <taxon>Craniata</taxon>
        <taxon>Vertebrata</taxon>
        <taxon>Euteleostomi</taxon>
        <taxon>Actinopterygii</taxon>
        <taxon>Neopterygii</taxon>
        <taxon>Teleostei</taxon>
        <taxon>Neoteleostei</taxon>
        <taxon>Acanthomorphata</taxon>
        <taxon>Ovalentaria</taxon>
        <taxon>Atherinomorphae</taxon>
        <taxon>Cyprinodontiformes</taxon>
        <taxon>Goodeidae</taxon>
        <taxon>Ataeniobius</taxon>
    </lineage>
</organism>
<gene>
    <name evidence="1" type="ORF">ATANTOWER_002633</name>
</gene>
<name>A0ABU7BG73_9TELE</name>
<reference evidence="1 2" key="1">
    <citation type="submission" date="2021-07" db="EMBL/GenBank/DDBJ databases">
        <authorList>
            <person name="Palmer J.M."/>
        </authorList>
    </citation>
    <scope>NUCLEOTIDE SEQUENCE [LARGE SCALE GENOMIC DNA]</scope>
    <source>
        <strain evidence="1 2">AT_MEX2019</strain>
        <tissue evidence="1">Muscle</tissue>
    </source>
</reference>
<sequence>MASDGSGWTEISSKVIKPATKQVGQDRELAVFSSFITFPESMAAKGQKDFSLSAGLSLQLMDSVPMDLLVVPFRNYSYLISFCSSEKPLSLGSFIVFKQSLPVSACFSL</sequence>
<accession>A0ABU7BG73</accession>
<evidence type="ECO:0000313" key="1">
    <source>
        <dbReference type="EMBL" id="MED6248610.1"/>
    </source>
</evidence>